<dbReference type="RefSeq" id="WP_101941662.1">
    <property type="nucleotide sequence ID" value="NZ_JABCSC020000001.1"/>
</dbReference>
<dbReference type="InterPro" id="IPR038086">
    <property type="entry name" value="DUF2789_sf"/>
</dbReference>
<evidence type="ECO:0000313" key="1">
    <source>
        <dbReference type="EMBL" id="NSL54421.1"/>
    </source>
</evidence>
<dbReference type="EMBL" id="JABCSC020000001">
    <property type="protein sequence ID" value="NSL54421.1"/>
    <property type="molecule type" value="Genomic_DNA"/>
</dbReference>
<dbReference type="Pfam" id="PF10982">
    <property type="entry name" value="DUF2789"/>
    <property type="match status" value="1"/>
</dbReference>
<name>A0ABX2ID01_9RHOO</name>
<dbReference type="InterPro" id="IPR021250">
    <property type="entry name" value="DUF2789"/>
</dbReference>
<reference evidence="1 2" key="1">
    <citation type="submission" date="2020-06" db="EMBL/GenBank/DDBJ databases">
        <title>Draft genome of Uliginosibacterium sp. IMCC34675.</title>
        <authorList>
            <person name="Song J."/>
        </authorList>
    </citation>
    <scope>NUCLEOTIDE SEQUENCE [LARGE SCALE GENOMIC DNA]</scope>
    <source>
        <strain evidence="1 2">IMCC34675</strain>
    </source>
</reference>
<proteinExistence type="predicted"/>
<protein>
    <submittedName>
        <fullName evidence="1">DUF2789 domain-containing protein</fullName>
    </submittedName>
</protein>
<dbReference type="Proteomes" id="UP000778523">
    <property type="component" value="Unassembled WGS sequence"/>
</dbReference>
<comment type="caution">
    <text evidence="1">The sequence shown here is derived from an EMBL/GenBank/DDBJ whole genome shotgun (WGS) entry which is preliminary data.</text>
</comment>
<organism evidence="1 2">
    <name type="scientific">Uliginosibacterium aquaticum</name>
    <dbReference type="NCBI Taxonomy" id="2731212"/>
    <lineage>
        <taxon>Bacteria</taxon>
        <taxon>Pseudomonadati</taxon>
        <taxon>Pseudomonadota</taxon>
        <taxon>Betaproteobacteria</taxon>
        <taxon>Rhodocyclales</taxon>
        <taxon>Zoogloeaceae</taxon>
        <taxon>Uliginosibacterium</taxon>
    </lineage>
</organism>
<evidence type="ECO:0000313" key="2">
    <source>
        <dbReference type="Proteomes" id="UP000778523"/>
    </source>
</evidence>
<sequence length="79" mass="8501">MEAPVHSMNALFAQLGLAADDAAINAFIAAHGPLRGDARLAEASFWSPSQREMLRNEVCVDADWAGVIDQLDARLRGHA</sequence>
<accession>A0ABX2ID01</accession>
<keyword evidence="2" id="KW-1185">Reference proteome</keyword>
<dbReference type="Gene3D" id="1.10.10.1130">
    <property type="entry name" value="Uncharacterised protein PF10982, DUF2789"/>
    <property type="match status" value="1"/>
</dbReference>
<gene>
    <name evidence="1" type="ORF">HJ583_005250</name>
</gene>